<dbReference type="InterPro" id="IPR006343">
    <property type="entry name" value="DnaB/C_C"/>
</dbReference>
<evidence type="ECO:0000259" key="3">
    <source>
        <dbReference type="Pfam" id="PF07261"/>
    </source>
</evidence>
<dbReference type="RefSeq" id="WP_125955637.1">
    <property type="nucleotide sequence ID" value="NZ_JAQEJV010000001.1"/>
</dbReference>
<dbReference type="EMBL" id="NGJT01000001">
    <property type="protein sequence ID" value="RST96233.1"/>
    <property type="molecule type" value="Genomic_DNA"/>
</dbReference>
<dbReference type="Pfam" id="PF25888">
    <property type="entry name" value="WHD_DnaB"/>
    <property type="match status" value="1"/>
</dbReference>
<gene>
    <name evidence="5" type="ORF">CBF36_00435</name>
</gene>
<evidence type="ECO:0000256" key="2">
    <source>
        <dbReference type="SAM" id="MobiDB-lite"/>
    </source>
</evidence>
<accession>A0A429ZRA6</accession>
<evidence type="ECO:0000256" key="1">
    <source>
        <dbReference type="ARBA" id="ARBA00093462"/>
    </source>
</evidence>
<comment type="similarity">
    <text evidence="1">Belongs to the DnaB/DnaD family.</text>
</comment>
<dbReference type="Pfam" id="PF07261">
    <property type="entry name" value="DnaB_2"/>
    <property type="match status" value="1"/>
</dbReference>
<keyword evidence="6" id="KW-1185">Reference proteome</keyword>
<evidence type="ECO:0000313" key="5">
    <source>
        <dbReference type="EMBL" id="RST96233.1"/>
    </source>
</evidence>
<feature type="region of interest" description="Disordered" evidence="2">
    <location>
        <begin position="407"/>
        <end position="452"/>
    </location>
</feature>
<comment type="caution">
    <text evidence="5">The sequence shown here is derived from an EMBL/GenBank/DDBJ whole genome shotgun (WGS) entry which is preliminary data.</text>
</comment>
<feature type="compositionally biased region" description="Basic residues" evidence="2">
    <location>
        <begin position="419"/>
        <end position="428"/>
    </location>
</feature>
<organism evidence="5 6">
    <name type="scientific">Vagococcus bubulae</name>
    <dbReference type="NCBI Taxonomy" id="1977868"/>
    <lineage>
        <taxon>Bacteria</taxon>
        <taxon>Bacillati</taxon>
        <taxon>Bacillota</taxon>
        <taxon>Bacilli</taxon>
        <taxon>Lactobacillales</taxon>
        <taxon>Enterococcaceae</taxon>
        <taxon>Vagococcus</taxon>
    </lineage>
</organism>
<dbReference type="OrthoDB" id="2082007at2"/>
<dbReference type="AlphaFoldDB" id="A0A429ZRA6"/>
<name>A0A429ZRA6_9ENTE</name>
<evidence type="ECO:0000313" key="6">
    <source>
        <dbReference type="Proteomes" id="UP000288490"/>
    </source>
</evidence>
<reference evidence="5 6" key="1">
    <citation type="submission" date="2017-05" db="EMBL/GenBank/DDBJ databases">
        <title>Vagococcus spp. assemblies.</title>
        <authorList>
            <person name="Gulvik C.A."/>
        </authorList>
    </citation>
    <scope>NUCLEOTIDE SEQUENCE [LARGE SCALE GENOMIC DNA]</scope>
    <source>
        <strain evidence="5 6">SS1994</strain>
    </source>
</reference>
<feature type="domain" description="Replicative helicase loading/DNA remodeling protein DnaB N-terminal winged helix" evidence="4">
    <location>
        <begin position="9"/>
        <end position="259"/>
    </location>
</feature>
<protein>
    <submittedName>
        <fullName evidence="5">Uncharacterized protein</fullName>
    </submittedName>
</protein>
<evidence type="ECO:0000259" key="4">
    <source>
        <dbReference type="Pfam" id="PF25888"/>
    </source>
</evidence>
<dbReference type="Proteomes" id="UP000288490">
    <property type="component" value="Unassembled WGS sequence"/>
</dbReference>
<proteinExistence type="inferred from homology"/>
<dbReference type="InterPro" id="IPR058660">
    <property type="entry name" value="WHD_DnaB"/>
</dbReference>
<feature type="domain" description="DnaB/C C-terminal" evidence="3">
    <location>
        <begin position="328"/>
        <end position="401"/>
    </location>
</feature>
<sequence>MIKTHPHLKPKDTFEVHCYSLLNGEDTRVLNLLYQPIIGGNALMLYHNLLSHVSEFKKPTSHFVLQDMMNNGLQELYQSRIKLEAIGLLKTYVRKKDEGYHYVYILGNVLPPHIFLADDVLSLLLLDRVGEQRFQSLVEVFKPDTPDTSDYSDITSNYTDIFQLSSERLVQSNELIEQTNQVMKQVPTPVVPKAEASTFDWEFFVDNLSGLNIDQTFLNTEFKPLVYTIHGLYGINELDMVSHVKYCLDYVTNEVDVKEFKRHIYKKYHQTKSIASNVEKKQVTSLTPKQDDQAIERHKNDLKHQGFSPEEIAVITSCERIAPLIFLKAIKEQKNGFVAQNERWTIENLKAQSKLPDEVINMLIHYSLVVLNNPSLNQNMVNTIANNWAQNKVYKASEALKQVKNFKQESTKKATNKNYNRHYSKKPTRKETLPDWATGDSRKETPLSGEELSMLEQQLKKFNQGGESS</sequence>